<accession>A0A0G4G9L9</accession>
<dbReference type="PRINTS" id="PR00705">
    <property type="entry name" value="PAPAIN"/>
</dbReference>
<feature type="compositionally biased region" description="Basic residues" evidence="4">
    <location>
        <begin position="562"/>
        <end position="576"/>
    </location>
</feature>
<feature type="compositionally biased region" description="Pro residues" evidence="4">
    <location>
        <begin position="101"/>
        <end position="110"/>
    </location>
</feature>
<keyword evidence="2" id="KW-0865">Zymogen</keyword>
<dbReference type="InterPro" id="IPR025661">
    <property type="entry name" value="Pept_asp_AS"/>
</dbReference>
<comment type="similarity">
    <text evidence="1">Belongs to the peptidase C1 family.</text>
</comment>
<evidence type="ECO:0000256" key="3">
    <source>
        <dbReference type="ARBA" id="ARBA00023157"/>
    </source>
</evidence>
<dbReference type="Gene3D" id="3.90.70.10">
    <property type="entry name" value="Cysteine proteinases"/>
    <property type="match status" value="1"/>
</dbReference>
<keyword evidence="3" id="KW-1015">Disulfide bond</keyword>
<evidence type="ECO:0000259" key="5">
    <source>
        <dbReference type="SMART" id="SM00645"/>
    </source>
</evidence>
<dbReference type="PROSITE" id="PS00639">
    <property type="entry name" value="THIOL_PROTEASE_HIS"/>
    <property type="match status" value="1"/>
</dbReference>
<protein>
    <recommendedName>
        <fullName evidence="5">Peptidase C1A papain C-terminal domain-containing protein</fullName>
    </recommendedName>
</protein>
<evidence type="ECO:0000256" key="1">
    <source>
        <dbReference type="ARBA" id="ARBA00008455"/>
    </source>
</evidence>
<dbReference type="InterPro" id="IPR025660">
    <property type="entry name" value="Pept_his_AS"/>
</dbReference>
<sequence length="1180" mass="132790">MKAEREAALTAMRKAAEDIRNLCLTLRRLASYEAADLRINDGRSSSSVLLRSAVADRMKLLARGKLGAASVQFSPNMLHIALFSLADMVSDLMVRSGRYPAPNPPLPSPPQASTKRGSQRDRQAVGGKGGYADVAANGSSRRPLLWCLWCDNHAPKAGLPRVATGFLLVFLLASNVRGSVTFPEEEDVEISSRPLPARVSSSVHQLDAMPLLQDVVAEMLAEHHGGMEETPATIDGLQAARLRQEALLYSNRDIKECADDGMPVSPEGYAKDTKGATKKFKTRNKFGGMVETEEATQLLPQNLKFDSIYFSNSKKVMVAFFHLAESFAEYTADGRRPAIAFVYITKNPKPNVKKSKVTLKSLQLNGFHYHMSTPNPCEINFQPPGSPIIQVPEKSGLVQTAVRHFIRKLHHDIDNPFPSSIIPLDRACPPGTSKPVATAVHKGTTMVVRGTQVDLLVELGHVGVRSSFHEVSVFFSAEDEAEEPVVSISVPPSCSSSYFRCYREMLCTRPMPHGTTLEEAQIEELQMKRPFPRRRSPSNFPEPLQFLDLSQYLQDEPLTNERRHRRRRSPERRRPHHTIDKPLNRPSSPKRTDDRPPRPSAPLPHRRPSPLPPLNKPSRPDKPIRPPPLDRFAVGENSLPSPLRSPVFRDFFKKMEDLDFTRKGGLTGGLGLKFATPQRLKIPNADGYTAARAIGKEHLHEFSKVAERRNKLPESYDPRTHYPDCFPEYAVKDQGLCGSCWAASSTTAMADRQCILDGTTIHNRHAHTFSTQLLMDCLEKEKHPCEGGLPIDGFKLGEQWGMDLSPHYPYSSMCHKTDKDAVVQPMTEKDCGGFGHYPLLVRPCECQKDRFNPVLLTTKPTELSTCRYDKDDTKLPFKVHRHFHLSAANETYFEGGNRKKVSQEDAELHVKLHLKFYGPLVATYTVYQDFDFHRKNGLEVYRYNGTAEKKGRHSVVLMGWGEDEKEGKYWLAKNSWGNRWGNKGYFKIVRGENHCGFEEDIVGAYMELQKTQSPVTPKEPQRHSFPMSQTAEAGEFFLARDIEGGIVSMGMQFKCQPACDPMRGLDPKFVAISQVRTRAFPFKPGGVGSSVVTIPFVIDKEGKESKTQKFEVTFQQTEYTTAQVHYEIEYFWEEFYVDYVTTKIENCKDSGRVEGAVTFFPESCWKSQLLVANRRIKECD</sequence>
<dbReference type="VEuPathDB" id="CryptoDB:Cvel_20919"/>
<dbReference type="PROSITE" id="PS00640">
    <property type="entry name" value="THIOL_PROTEASE_ASN"/>
    <property type="match status" value="1"/>
</dbReference>
<evidence type="ECO:0000313" key="6">
    <source>
        <dbReference type="EMBL" id="CEM25711.1"/>
    </source>
</evidence>
<feature type="region of interest" description="Disordered" evidence="4">
    <location>
        <begin position="99"/>
        <end position="132"/>
    </location>
</feature>
<dbReference type="SUPFAM" id="SSF54001">
    <property type="entry name" value="Cysteine proteinases"/>
    <property type="match status" value="1"/>
</dbReference>
<dbReference type="GO" id="GO:0008234">
    <property type="term" value="F:cysteine-type peptidase activity"/>
    <property type="evidence" value="ECO:0007669"/>
    <property type="project" value="InterPro"/>
</dbReference>
<name>A0A0G4G9L9_9ALVE</name>
<dbReference type="InterPro" id="IPR000169">
    <property type="entry name" value="Pept_cys_AS"/>
</dbReference>
<dbReference type="AlphaFoldDB" id="A0A0G4G9L9"/>
<evidence type="ECO:0000256" key="2">
    <source>
        <dbReference type="ARBA" id="ARBA00023145"/>
    </source>
</evidence>
<dbReference type="InterPro" id="IPR013128">
    <property type="entry name" value="Peptidase_C1A"/>
</dbReference>
<dbReference type="InterPro" id="IPR000668">
    <property type="entry name" value="Peptidase_C1A_C"/>
</dbReference>
<dbReference type="EMBL" id="CDMZ01001014">
    <property type="protein sequence ID" value="CEM25711.1"/>
    <property type="molecule type" value="Genomic_DNA"/>
</dbReference>
<evidence type="ECO:0000256" key="4">
    <source>
        <dbReference type="SAM" id="MobiDB-lite"/>
    </source>
</evidence>
<proteinExistence type="inferred from homology"/>
<dbReference type="GO" id="GO:0006508">
    <property type="term" value="P:proteolysis"/>
    <property type="evidence" value="ECO:0007669"/>
    <property type="project" value="InterPro"/>
</dbReference>
<feature type="domain" description="Peptidase C1A papain C-terminal" evidence="5">
    <location>
        <begin position="712"/>
        <end position="1005"/>
    </location>
</feature>
<dbReference type="PANTHER" id="PTHR12411">
    <property type="entry name" value="CYSTEINE PROTEASE FAMILY C1-RELATED"/>
    <property type="match status" value="1"/>
</dbReference>
<dbReference type="SMART" id="SM00645">
    <property type="entry name" value="Pept_C1"/>
    <property type="match status" value="1"/>
</dbReference>
<reference evidence="6" key="1">
    <citation type="submission" date="2014-11" db="EMBL/GenBank/DDBJ databases">
        <authorList>
            <person name="Otto D Thomas"/>
            <person name="Naeem Raeece"/>
        </authorList>
    </citation>
    <scope>NUCLEOTIDE SEQUENCE</scope>
</reference>
<dbReference type="Pfam" id="PF00112">
    <property type="entry name" value="Peptidase_C1"/>
    <property type="match status" value="1"/>
</dbReference>
<gene>
    <name evidence="6" type="ORF">Cvel_20919</name>
</gene>
<organism evidence="6">
    <name type="scientific">Chromera velia CCMP2878</name>
    <dbReference type="NCBI Taxonomy" id="1169474"/>
    <lineage>
        <taxon>Eukaryota</taxon>
        <taxon>Sar</taxon>
        <taxon>Alveolata</taxon>
        <taxon>Colpodellida</taxon>
        <taxon>Chromeraceae</taxon>
        <taxon>Chromera</taxon>
    </lineage>
</organism>
<dbReference type="InterPro" id="IPR038765">
    <property type="entry name" value="Papain-like_cys_pep_sf"/>
</dbReference>
<dbReference type="PROSITE" id="PS00139">
    <property type="entry name" value="THIOL_PROTEASE_CYS"/>
    <property type="match status" value="1"/>
</dbReference>
<feature type="region of interest" description="Disordered" evidence="4">
    <location>
        <begin position="550"/>
        <end position="645"/>
    </location>
</feature>